<feature type="transmembrane region" description="Helical" evidence="7">
    <location>
        <begin position="163"/>
        <end position="182"/>
    </location>
</feature>
<evidence type="ECO:0000256" key="4">
    <source>
        <dbReference type="ARBA" id="ARBA00022692"/>
    </source>
</evidence>
<keyword evidence="6 7" id="KW-0472">Membrane</keyword>
<keyword evidence="5 7" id="KW-1133">Transmembrane helix</keyword>
<feature type="transmembrane region" description="Helical" evidence="7">
    <location>
        <begin position="12"/>
        <end position="35"/>
    </location>
</feature>
<dbReference type="Proteomes" id="UP000766550">
    <property type="component" value="Unassembled WGS sequence"/>
</dbReference>
<feature type="transmembrane region" description="Helical" evidence="7">
    <location>
        <begin position="79"/>
        <end position="98"/>
    </location>
</feature>
<dbReference type="EMBL" id="JAHQXF010000002">
    <property type="protein sequence ID" value="MBV0925193.1"/>
    <property type="molecule type" value="Genomic_DNA"/>
</dbReference>
<reference evidence="8 9" key="1">
    <citation type="submission" date="2021-06" db="EMBL/GenBank/DDBJ databases">
        <title>New haloarchaea isolates fom saline soil.</title>
        <authorList>
            <person name="Duran-Viseras A."/>
            <person name="Sanchez-Porro C.S."/>
            <person name="Ventosa A."/>
        </authorList>
    </citation>
    <scope>NUCLEOTIDE SEQUENCE [LARGE SCALE GENOMIC DNA]</scope>
    <source>
        <strain evidence="8 9">JCM 183640</strain>
    </source>
</reference>
<sequence>MPDSSGFDRRTLAKIGVGFLAAVMLVYLAGWVVGWDRILSTLATADYWWVALGCLSSTACLVVWAKAWDEVLDVLDVAIPYRALIVTYFAATFADYVTPFGKVGGNPFIAYMLSQDERISYEESLAGIVTADLLNLVPFFVFSGVGLAALALFGSVPSAAKPLVGGLSVVAVAVPLSVYGTYQYRDAFESVLTTVLSPVASWVDRVDVDSIRQRLDEFYARIDRIASHRGVLVSTLLYSFVGWLFFALPLYLAGQAVGVHIDPLLVLFLVPVSSLAGIAPTPGGVGGIVVVLAALMVALVPMKPSTAAAVALLYRVASYWFVIAISGVAAFYEIYRA</sequence>
<dbReference type="PANTHER" id="PTHR39087">
    <property type="entry name" value="UPF0104 MEMBRANE PROTEIN MJ1595"/>
    <property type="match status" value="1"/>
</dbReference>
<evidence type="ECO:0000256" key="2">
    <source>
        <dbReference type="ARBA" id="ARBA00011061"/>
    </source>
</evidence>
<feature type="transmembrane region" description="Helical" evidence="7">
    <location>
        <begin position="136"/>
        <end position="156"/>
    </location>
</feature>
<evidence type="ECO:0000256" key="6">
    <source>
        <dbReference type="ARBA" id="ARBA00023136"/>
    </source>
</evidence>
<comment type="similarity">
    <text evidence="2">Belongs to the UPF0104 family.</text>
</comment>
<evidence type="ECO:0000256" key="7">
    <source>
        <dbReference type="SAM" id="Phobius"/>
    </source>
</evidence>
<keyword evidence="4 7" id="KW-0812">Transmembrane</keyword>
<feature type="transmembrane region" description="Helical" evidence="7">
    <location>
        <begin position="231"/>
        <end position="252"/>
    </location>
</feature>
<evidence type="ECO:0000256" key="5">
    <source>
        <dbReference type="ARBA" id="ARBA00022989"/>
    </source>
</evidence>
<dbReference type="OrthoDB" id="15513at2157"/>
<feature type="transmembrane region" description="Helical" evidence="7">
    <location>
        <begin position="47"/>
        <end position="67"/>
    </location>
</feature>
<keyword evidence="3" id="KW-1003">Cell membrane</keyword>
<protein>
    <submittedName>
        <fullName evidence="8">Flippase-like domain-containing protein</fullName>
    </submittedName>
</protein>
<evidence type="ECO:0000313" key="8">
    <source>
        <dbReference type="EMBL" id="MBV0925193.1"/>
    </source>
</evidence>
<comment type="caution">
    <text evidence="8">The sequence shown here is derived from an EMBL/GenBank/DDBJ whole genome shotgun (WGS) entry which is preliminary data.</text>
</comment>
<dbReference type="Pfam" id="PF03706">
    <property type="entry name" value="LPG_synthase_TM"/>
    <property type="match status" value="1"/>
</dbReference>
<accession>A0A8J7YET7</accession>
<feature type="transmembrane region" description="Helical" evidence="7">
    <location>
        <begin position="264"/>
        <end position="297"/>
    </location>
</feature>
<dbReference type="GO" id="GO:0005886">
    <property type="term" value="C:plasma membrane"/>
    <property type="evidence" value="ECO:0007669"/>
    <property type="project" value="UniProtKB-SubCell"/>
</dbReference>
<gene>
    <name evidence="8" type="ORF">KTS45_13390</name>
</gene>
<keyword evidence="9" id="KW-1185">Reference proteome</keyword>
<evidence type="ECO:0000256" key="3">
    <source>
        <dbReference type="ARBA" id="ARBA00022475"/>
    </source>
</evidence>
<comment type="subcellular location">
    <subcellularLocation>
        <location evidence="1">Cell membrane</location>
        <topology evidence="1">Multi-pass membrane protein</topology>
    </subcellularLocation>
</comment>
<evidence type="ECO:0000313" key="9">
    <source>
        <dbReference type="Proteomes" id="UP000766550"/>
    </source>
</evidence>
<proteinExistence type="inferred from homology"/>
<dbReference type="NCBIfam" id="TIGR00374">
    <property type="entry name" value="flippase-like domain"/>
    <property type="match status" value="1"/>
</dbReference>
<dbReference type="AlphaFoldDB" id="A0A8J7YET7"/>
<dbReference type="InterPro" id="IPR022791">
    <property type="entry name" value="L-PG_synthase/AglD"/>
</dbReference>
<organism evidence="8 9">
    <name type="scientific">Haloarcula limicola</name>
    <dbReference type="NCBI Taxonomy" id="1429915"/>
    <lineage>
        <taxon>Archaea</taxon>
        <taxon>Methanobacteriati</taxon>
        <taxon>Methanobacteriota</taxon>
        <taxon>Stenosarchaea group</taxon>
        <taxon>Halobacteria</taxon>
        <taxon>Halobacteriales</taxon>
        <taxon>Haloarculaceae</taxon>
        <taxon>Haloarcula</taxon>
    </lineage>
</organism>
<evidence type="ECO:0000256" key="1">
    <source>
        <dbReference type="ARBA" id="ARBA00004651"/>
    </source>
</evidence>
<feature type="transmembrane region" description="Helical" evidence="7">
    <location>
        <begin position="317"/>
        <end position="335"/>
    </location>
</feature>
<name>A0A8J7YET7_9EURY</name>
<dbReference type="RefSeq" id="WP_162318030.1">
    <property type="nucleotide sequence ID" value="NZ_JAHQXF010000002.1"/>
</dbReference>
<dbReference type="PANTHER" id="PTHR39087:SF2">
    <property type="entry name" value="UPF0104 MEMBRANE PROTEIN MJ1595"/>
    <property type="match status" value="1"/>
</dbReference>